<sequence>MNKTTATGFLDTILKERLPADQYTWLLERLALLNNEDSLRNIHITYGLIPRRLGRQDLAATSEESATADSLVKGWKLSDWSIDMTARVMLLCTIAQQTNRDFAKLFKSMCQTADLGETISLYRGIALYPQSEELDKQIGEGLRTNMRAVFEAIAHNNPYPATHFSELRWNHMVLKALFVDSTLYPIQGLEERCNPELARILCDYAHERWSANRAVTPELWRCVGPFASDNMIDDLQRALESDVSVEQQGALLALSGCPDPRAEKLLENYPEQTRKVANGELSWDSVARQINQLA</sequence>
<organism evidence="1 2">
    <name type="scientific">Granulosicoccus antarcticus IMCC3135</name>
    <dbReference type="NCBI Taxonomy" id="1192854"/>
    <lineage>
        <taxon>Bacteria</taxon>
        <taxon>Pseudomonadati</taxon>
        <taxon>Pseudomonadota</taxon>
        <taxon>Gammaproteobacteria</taxon>
        <taxon>Chromatiales</taxon>
        <taxon>Granulosicoccaceae</taxon>
        <taxon>Granulosicoccus</taxon>
    </lineage>
</organism>
<dbReference type="InterPro" id="IPR047715">
    <property type="entry name" value="EboA_dom"/>
</dbReference>
<keyword evidence="2" id="KW-1185">Reference proteome</keyword>
<dbReference type="Proteomes" id="UP000250079">
    <property type="component" value="Chromosome"/>
</dbReference>
<dbReference type="AlphaFoldDB" id="A0A2Z2NKZ8"/>
<name>A0A2Z2NKZ8_9GAMM</name>
<dbReference type="EMBL" id="CP018632">
    <property type="protein sequence ID" value="ASJ71996.1"/>
    <property type="molecule type" value="Genomic_DNA"/>
</dbReference>
<gene>
    <name evidence="1" type="ORF">IMCC3135_09495</name>
</gene>
<dbReference type="RefSeq" id="WP_088917360.1">
    <property type="nucleotide sequence ID" value="NZ_CP018632.1"/>
</dbReference>
<evidence type="ECO:0000313" key="1">
    <source>
        <dbReference type="EMBL" id="ASJ71996.1"/>
    </source>
</evidence>
<proteinExistence type="predicted"/>
<evidence type="ECO:0000313" key="2">
    <source>
        <dbReference type="Proteomes" id="UP000250079"/>
    </source>
</evidence>
<accession>A0A2Z2NKZ8</accession>
<reference evidence="1 2" key="1">
    <citation type="submission" date="2016-12" db="EMBL/GenBank/DDBJ databases">
        <authorList>
            <person name="Song W.-J."/>
            <person name="Kurnit D.M."/>
        </authorList>
    </citation>
    <scope>NUCLEOTIDE SEQUENCE [LARGE SCALE GENOMIC DNA]</scope>
    <source>
        <strain evidence="1 2">IMCC3135</strain>
    </source>
</reference>
<dbReference type="OrthoDB" id="325673at2"/>
<dbReference type="KEGG" id="gai:IMCC3135_09495"/>
<protein>
    <recommendedName>
        <fullName evidence="3">ERAP1-like C-terminal domain-containing protein</fullName>
    </recommendedName>
</protein>
<evidence type="ECO:0008006" key="3">
    <source>
        <dbReference type="Google" id="ProtNLM"/>
    </source>
</evidence>
<dbReference type="NCBIfam" id="NF035938">
    <property type="entry name" value="EboA_domain"/>
    <property type="match status" value="1"/>
</dbReference>